<dbReference type="AlphaFoldDB" id="A0A1F6V538"/>
<organism evidence="1 2">
    <name type="scientific">Candidatus Muproteobacteria bacterium RBG_16_60_9</name>
    <dbReference type="NCBI Taxonomy" id="1817755"/>
    <lineage>
        <taxon>Bacteria</taxon>
        <taxon>Pseudomonadati</taxon>
        <taxon>Pseudomonadota</taxon>
        <taxon>Candidatus Muproteobacteria</taxon>
    </lineage>
</organism>
<proteinExistence type="predicted"/>
<evidence type="ECO:0000313" key="2">
    <source>
        <dbReference type="Proteomes" id="UP000179076"/>
    </source>
</evidence>
<name>A0A1F6V538_9PROT</name>
<accession>A0A1F6V538</accession>
<dbReference type="Proteomes" id="UP000179076">
    <property type="component" value="Unassembled WGS sequence"/>
</dbReference>
<sequence length="227" mass="26252">MYTSDQLGKILTEKEVVIPKIAVLLDQHLMLCPRLPLKAQEHCQFGVCRRLFILVACLEYFFSELPPDTNKERSREENSRANIHLHAFLINVSGIIDNMAWLWAHYIGLEQRFDLEKKKTMIGLFNKDFLEHLPKGLAALVGQYSKWHEFLTHHRHPTAHRIPPYMIPYTVRNEEDSPELRNYMPRYIGSFGGKYGPIPLHVQSLADVNTVLALSEALLTEMKAHHA</sequence>
<gene>
    <name evidence="1" type="ORF">A2W18_00645</name>
</gene>
<dbReference type="EMBL" id="MFSP01000120">
    <property type="protein sequence ID" value="OGI64793.1"/>
    <property type="molecule type" value="Genomic_DNA"/>
</dbReference>
<comment type="caution">
    <text evidence="1">The sequence shown here is derived from an EMBL/GenBank/DDBJ whole genome shotgun (WGS) entry which is preliminary data.</text>
</comment>
<protein>
    <recommendedName>
        <fullName evidence="3">Cthe-2314-like HEPN domain-containing protein</fullName>
    </recommendedName>
</protein>
<reference evidence="1 2" key="1">
    <citation type="journal article" date="2016" name="Nat. Commun.">
        <title>Thousands of microbial genomes shed light on interconnected biogeochemical processes in an aquifer system.</title>
        <authorList>
            <person name="Anantharaman K."/>
            <person name="Brown C.T."/>
            <person name="Hug L.A."/>
            <person name="Sharon I."/>
            <person name="Castelle C.J."/>
            <person name="Probst A.J."/>
            <person name="Thomas B.C."/>
            <person name="Singh A."/>
            <person name="Wilkins M.J."/>
            <person name="Karaoz U."/>
            <person name="Brodie E.L."/>
            <person name="Williams K.H."/>
            <person name="Hubbard S.S."/>
            <person name="Banfield J.F."/>
        </authorList>
    </citation>
    <scope>NUCLEOTIDE SEQUENCE [LARGE SCALE GENOMIC DNA]</scope>
</reference>
<evidence type="ECO:0008006" key="3">
    <source>
        <dbReference type="Google" id="ProtNLM"/>
    </source>
</evidence>
<evidence type="ECO:0000313" key="1">
    <source>
        <dbReference type="EMBL" id="OGI64793.1"/>
    </source>
</evidence>